<comment type="similarity">
    <text evidence="2">Belongs to the metallo-beta-lactamase superfamily.</text>
</comment>
<keyword evidence="4" id="KW-0378">Hydrolase</keyword>
<proteinExistence type="inferred from homology"/>
<dbReference type="Pfam" id="PF00753">
    <property type="entry name" value="Lactamase_B"/>
    <property type="match status" value="1"/>
</dbReference>
<evidence type="ECO:0000256" key="4">
    <source>
        <dbReference type="ARBA" id="ARBA00022801"/>
    </source>
</evidence>
<dbReference type="EMBL" id="CP002279">
    <property type="protein sequence ID" value="AEH90403.1"/>
    <property type="molecule type" value="Genomic_DNA"/>
</dbReference>
<protein>
    <recommendedName>
        <fullName evidence="6">Metallo-beta-lactamase domain-containing protein</fullName>
    </recommendedName>
</protein>
<keyword evidence="5" id="KW-0862">Zinc</keyword>
<evidence type="ECO:0000256" key="5">
    <source>
        <dbReference type="ARBA" id="ARBA00022833"/>
    </source>
</evidence>
<dbReference type="eggNOG" id="COG0491">
    <property type="taxonomic scope" value="Bacteria"/>
</dbReference>
<dbReference type="GO" id="GO:0016787">
    <property type="term" value="F:hydrolase activity"/>
    <property type="evidence" value="ECO:0007669"/>
    <property type="project" value="UniProtKB-KW"/>
</dbReference>
<dbReference type="RefSeq" id="WP_013897037.1">
    <property type="nucleotide sequence ID" value="NC_015675.1"/>
</dbReference>
<dbReference type="CDD" id="cd07729">
    <property type="entry name" value="AHL_lactonase_MBL-fold"/>
    <property type="match status" value="1"/>
</dbReference>
<evidence type="ECO:0000256" key="3">
    <source>
        <dbReference type="ARBA" id="ARBA00022723"/>
    </source>
</evidence>
<dbReference type="InterPro" id="IPR051013">
    <property type="entry name" value="MBL_superfamily_lactonases"/>
</dbReference>
<dbReference type="Gene3D" id="3.60.15.10">
    <property type="entry name" value="Ribonuclease Z/Hydroxyacylglutathione hydrolase-like"/>
    <property type="match status" value="1"/>
</dbReference>
<dbReference type="InterPro" id="IPR036866">
    <property type="entry name" value="RibonucZ/Hydroxyglut_hydro"/>
</dbReference>
<sequence>MAQAEHWQIYVIEFARSKNQPWVDLVNGMYDDGPTDLPFSFILAQRGDRNVLVDTGFMKDETGPNFSDKFGIPWWISPVRMLAELGLAPDDITDIIVSHAHFDHMGSIDQFPKARLYMQKQELLSWHEAMALPPQYGFLTAIIDPDDLRAAFDASVEHRLTLVDGDRDDLLPGIHVRLGQGHTMGQQFVIVETSRGRIVLSGDCVYSSRQLTGHKHDGVYQPLNNAVGSVWDQLKTIDRINTEIGGNLERLIILHDSERWKGLPVVKEVEGFRIVKAA</sequence>
<evidence type="ECO:0000256" key="1">
    <source>
        <dbReference type="ARBA" id="ARBA00001947"/>
    </source>
</evidence>
<name>F7YHN0_MESOW</name>
<evidence type="ECO:0000313" key="7">
    <source>
        <dbReference type="EMBL" id="AEH90403.1"/>
    </source>
</evidence>
<dbReference type="KEGG" id="mop:Mesop_5997"/>
<dbReference type="GO" id="GO:0046872">
    <property type="term" value="F:metal ion binding"/>
    <property type="evidence" value="ECO:0007669"/>
    <property type="project" value="UniProtKB-KW"/>
</dbReference>
<dbReference type="PANTHER" id="PTHR42978">
    <property type="entry name" value="QUORUM-QUENCHING LACTONASE YTNP-RELATED-RELATED"/>
    <property type="match status" value="1"/>
</dbReference>
<dbReference type="SUPFAM" id="SSF56281">
    <property type="entry name" value="Metallo-hydrolase/oxidoreductase"/>
    <property type="match status" value="1"/>
</dbReference>
<dbReference type="Proteomes" id="UP000001623">
    <property type="component" value="Chromosome"/>
</dbReference>
<evidence type="ECO:0000313" key="8">
    <source>
        <dbReference type="Proteomes" id="UP000001623"/>
    </source>
</evidence>
<dbReference type="STRING" id="536019.Mesop_5997"/>
<dbReference type="HOGENOM" id="CLU_030571_3_3_5"/>
<accession>F7YHN0</accession>
<dbReference type="SMART" id="SM00849">
    <property type="entry name" value="Lactamase_B"/>
    <property type="match status" value="1"/>
</dbReference>
<reference evidence="7 8" key="1">
    <citation type="submission" date="2010-10" db="EMBL/GenBank/DDBJ databases">
        <title>Complete sequence of Mesorhizobium opportunistum WSM2075.</title>
        <authorList>
            <consortium name="US DOE Joint Genome Institute"/>
            <person name="Lucas S."/>
            <person name="Copeland A."/>
            <person name="Lapidus A."/>
            <person name="Cheng J.-F."/>
            <person name="Bruce D."/>
            <person name="Goodwin L."/>
            <person name="Pitluck S."/>
            <person name="Chertkov O."/>
            <person name="Misra M."/>
            <person name="Detter J.C."/>
            <person name="Han C."/>
            <person name="Tapia R."/>
            <person name="Land M."/>
            <person name="Hauser L."/>
            <person name="Kyrpides N."/>
            <person name="Ovchinnikova G."/>
            <person name="Mavrommatis K.M."/>
            <person name="Tiwari R.P."/>
            <person name="Howieson J.G."/>
            <person name="O'Hara G.W."/>
            <person name="Nandasena K.G."/>
            <person name="Woyke T."/>
        </authorList>
    </citation>
    <scope>NUCLEOTIDE SEQUENCE [LARGE SCALE GENOMIC DNA]</scope>
    <source>
        <strain evidence="8">LMG 24607 / HAMBI 3007 / WSM2075</strain>
    </source>
</reference>
<organism evidence="7 8">
    <name type="scientific">Mesorhizobium opportunistum (strain LMG 24607 / HAMBI 3007 / WSM2075)</name>
    <dbReference type="NCBI Taxonomy" id="536019"/>
    <lineage>
        <taxon>Bacteria</taxon>
        <taxon>Pseudomonadati</taxon>
        <taxon>Pseudomonadota</taxon>
        <taxon>Alphaproteobacteria</taxon>
        <taxon>Hyphomicrobiales</taxon>
        <taxon>Phyllobacteriaceae</taxon>
        <taxon>Mesorhizobium</taxon>
    </lineage>
</organism>
<keyword evidence="3" id="KW-0479">Metal-binding</keyword>
<dbReference type="InterPro" id="IPR001279">
    <property type="entry name" value="Metallo-B-lactamas"/>
</dbReference>
<feature type="domain" description="Metallo-beta-lactamase" evidence="6">
    <location>
        <begin position="37"/>
        <end position="255"/>
    </location>
</feature>
<evidence type="ECO:0000256" key="2">
    <source>
        <dbReference type="ARBA" id="ARBA00007749"/>
    </source>
</evidence>
<evidence type="ECO:0000259" key="6">
    <source>
        <dbReference type="SMART" id="SM00849"/>
    </source>
</evidence>
<dbReference type="PANTHER" id="PTHR42978:SF7">
    <property type="entry name" value="METALLO-HYDROLASE RV2300C-RELATED"/>
    <property type="match status" value="1"/>
</dbReference>
<gene>
    <name evidence="7" type="ordered locus">Mesop_5997</name>
</gene>
<comment type="cofactor">
    <cofactor evidence="1">
        <name>Zn(2+)</name>
        <dbReference type="ChEBI" id="CHEBI:29105"/>
    </cofactor>
</comment>
<dbReference type="AlphaFoldDB" id="F7YHN0"/>